<keyword evidence="6" id="KW-0800">Toxin</keyword>
<dbReference type="SMART" id="SM00248">
    <property type="entry name" value="ANK"/>
    <property type="match status" value="4"/>
</dbReference>
<name>A0AAV4NLI2_CAEEX</name>
<evidence type="ECO:0000313" key="14">
    <source>
        <dbReference type="Proteomes" id="UP001054945"/>
    </source>
</evidence>
<evidence type="ECO:0000256" key="9">
    <source>
        <dbReference type="ARBA" id="ARBA00023028"/>
    </source>
</evidence>
<feature type="repeat" description="ANK" evidence="12">
    <location>
        <begin position="172"/>
        <end position="194"/>
    </location>
</feature>
<comment type="caution">
    <text evidence="13">The sequence shown here is derived from an EMBL/GenBank/DDBJ whole genome shotgun (WGS) entry which is preliminary data.</text>
</comment>
<dbReference type="InterPro" id="IPR036770">
    <property type="entry name" value="Ankyrin_rpt-contain_sf"/>
</dbReference>
<comment type="subcellular location">
    <subcellularLocation>
        <location evidence="2">Secreted</location>
    </subcellularLocation>
    <subcellularLocation>
        <location evidence="1">Target cell membrane</location>
    </subcellularLocation>
</comment>
<dbReference type="InterPro" id="IPR002110">
    <property type="entry name" value="Ankyrin_rpt"/>
</dbReference>
<dbReference type="PROSITE" id="PS50088">
    <property type="entry name" value="ANK_REPEAT"/>
    <property type="match status" value="4"/>
</dbReference>
<evidence type="ECO:0000256" key="5">
    <source>
        <dbReference type="ARBA" id="ARBA00022537"/>
    </source>
</evidence>
<dbReference type="PROSITE" id="PS50297">
    <property type="entry name" value="ANK_REP_REGION"/>
    <property type="match status" value="4"/>
</dbReference>
<evidence type="ECO:0000256" key="12">
    <source>
        <dbReference type="PROSITE-ProRule" id="PRU00023"/>
    </source>
</evidence>
<organism evidence="13 14">
    <name type="scientific">Caerostris extrusa</name>
    <name type="common">Bark spider</name>
    <name type="synonym">Caerostris bankana</name>
    <dbReference type="NCBI Taxonomy" id="172846"/>
    <lineage>
        <taxon>Eukaryota</taxon>
        <taxon>Metazoa</taxon>
        <taxon>Ecdysozoa</taxon>
        <taxon>Arthropoda</taxon>
        <taxon>Chelicerata</taxon>
        <taxon>Arachnida</taxon>
        <taxon>Araneae</taxon>
        <taxon>Araneomorphae</taxon>
        <taxon>Entelegynae</taxon>
        <taxon>Araneoidea</taxon>
        <taxon>Araneidae</taxon>
        <taxon>Caerostris</taxon>
    </lineage>
</organism>
<evidence type="ECO:0000256" key="2">
    <source>
        <dbReference type="ARBA" id="ARBA00004613"/>
    </source>
</evidence>
<dbReference type="Pfam" id="PF12796">
    <property type="entry name" value="Ank_2"/>
    <property type="match status" value="2"/>
</dbReference>
<dbReference type="AlphaFoldDB" id="A0AAV4NLI2"/>
<keyword evidence="4" id="KW-0964">Secreted</keyword>
<keyword evidence="7" id="KW-0528">Neurotoxin</keyword>
<dbReference type="PANTHER" id="PTHR24161">
    <property type="entry name" value="ANK_REP_REGION DOMAIN-CONTAINING PROTEIN-RELATED"/>
    <property type="match status" value="1"/>
</dbReference>
<dbReference type="SUPFAM" id="SSF48403">
    <property type="entry name" value="Ankyrin repeat"/>
    <property type="match status" value="1"/>
</dbReference>
<keyword evidence="10 12" id="KW-0040">ANK repeat</keyword>
<sequence>MLLHKGHTNVVKLLVDKYGAAIDGLTFEWNYLCSYSSTKKGSVAVIKGLMKFDPKLVTTARSKNNSTALHQAASGGNAEVVQVLLESGSNPSDETDEGYTALHLAAKYGHVEVLHALKSAMSWRTASKKKTGLTALHVAASYGQEDFVREMLTQVPATIPSERPVDSPEADYGFTPLHMAARHGREDVVRMLLNSAVCKWMLRLLLR</sequence>
<evidence type="ECO:0000256" key="11">
    <source>
        <dbReference type="ARBA" id="ARBA00023298"/>
    </source>
</evidence>
<feature type="repeat" description="ANK" evidence="12">
    <location>
        <begin position="97"/>
        <end position="117"/>
    </location>
</feature>
<dbReference type="GO" id="GO:0044218">
    <property type="term" value="C:other organism cell membrane"/>
    <property type="evidence" value="ECO:0007669"/>
    <property type="project" value="UniProtKB-KW"/>
</dbReference>
<evidence type="ECO:0000256" key="8">
    <source>
        <dbReference type="ARBA" id="ARBA00022737"/>
    </source>
</evidence>
<dbReference type="GO" id="GO:0005576">
    <property type="term" value="C:extracellular region"/>
    <property type="evidence" value="ECO:0007669"/>
    <property type="project" value="UniProtKB-SubCell"/>
</dbReference>
<keyword evidence="3" id="KW-0268">Exocytosis</keyword>
<gene>
    <name evidence="13" type="ORF">CEXT_741661</name>
</gene>
<reference evidence="13 14" key="1">
    <citation type="submission" date="2021-06" db="EMBL/GenBank/DDBJ databases">
        <title>Caerostris extrusa draft genome.</title>
        <authorList>
            <person name="Kono N."/>
            <person name="Arakawa K."/>
        </authorList>
    </citation>
    <scope>NUCLEOTIDE SEQUENCE [LARGE SCALE GENOMIC DNA]</scope>
</reference>
<accession>A0AAV4NLI2</accession>
<dbReference type="EMBL" id="BPLR01003442">
    <property type="protein sequence ID" value="GIX84605.1"/>
    <property type="molecule type" value="Genomic_DNA"/>
</dbReference>
<feature type="repeat" description="ANK" evidence="12">
    <location>
        <begin position="131"/>
        <end position="152"/>
    </location>
</feature>
<proteinExistence type="predicted"/>
<evidence type="ECO:0000256" key="7">
    <source>
        <dbReference type="ARBA" id="ARBA00022699"/>
    </source>
</evidence>
<dbReference type="GO" id="GO:0090729">
    <property type="term" value="F:toxin activity"/>
    <property type="evidence" value="ECO:0007669"/>
    <property type="project" value="UniProtKB-KW"/>
</dbReference>
<evidence type="ECO:0000256" key="6">
    <source>
        <dbReference type="ARBA" id="ARBA00022656"/>
    </source>
</evidence>
<dbReference type="Proteomes" id="UP001054945">
    <property type="component" value="Unassembled WGS sequence"/>
</dbReference>
<keyword evidence="14" id="KW-1185">Reference proteome</keyword>
<dbReference type="PANTHER" id="PTHR24161:SF85">
    <property type="entry name" value="PALMITOYLTRANSFERASE HIP14"/>
    <property type="match status" value="1"/>
</dbReference>
<keyword evidence="5" id="KW-1052">Target cell membrane</keyword>
<keyword evidence="11" id="KW-0472">Membrane</keyword>
<dbReference type="GO" id="GO:0006887">
    <property type="term" value="P:exocytosis"/>
    <property type="evidence" value="ECO:0007669"/>
    <property type="project" value="UniProtKB-KW"/>
</dbReference>
<evidence type="ECO:0000256" key="10">
    <source>
        <dbReference type="ARBA" id="ARBA00023043"/>
    </source>
</evidence>
<dbReference type="Gene3D" id="1.25.40.20">
    <property type="entry name" value="Ankyrin repeat-containing domain"/>
    <property type="match status" value="2"/>
</dbReference>
<evidence type="ECO:0000256" key="3">
    <source>
        <dbReference type="ARBA" id="ARBA00022483"/>
    </source>
</evidence>
<keyword evidence="8" id="KW-0677">Repeat</keyword>
<evidence type="ECO:0000256" key="1">
    <source>
        <dbReference type="ARBA" id="ARBA00004175"/>
    </source>
</evidence>
<dbReference type="GO" id="GO:0044231">
    <property type="term" value="C:host cell presynaptic membrane"/>
    <property type="evidence" value="ECO:0007669"/>
    <property type="project" value="UniProtKB-KW"/>
</dbReference>
<evidence type="ECO:0000256" key="4">
    <source>
        <dbReference type="ARBA" id="ARBA00022525"/>
    </source>
</evidence>
<feature type="repeat" description="ANK" evidence="12">
    <location>
        <begin position="64"/>
        <end position="96"/>
    </location>
</feature>
<keyword evidence="9" id="KW-0638">Presynaptic neurotoxin</keyword>
<keyword evidence="11" id="KW-1053">Target membrane</keyword>
<evidence type="ECO:0000313" key="13">
    <source>
        <dbReference type="EMBL" id="GIX84605.1"/>
    </source>
</evidence>
<protein>
    <submittedName>
        <fullName evidence="13">Uncharacterized protein</fullName>
    </submittedName>
</protein>